<gene>
    <name evidence="1" type="ORF">BH720_029855</name>
</gene>
<dbReference type="EMBL" id="CP182909">
    <property type="protein sequence ID" value="XPM63465.1"/>
    <property type="molecule type" value="Genomic_DNA"/>
</dbReference>
<dbReference type="Proteomes" id="UP000095472">
    <property type="component" value="Chromosome"/>
</dbReference>
<sequence>MTRTLFIGLDGATFTVLDEMVRDQPGVGVTMPFLKHFMETGVRSPLRSTPNPLTPPAWVSIMTGRTPGNHGVFDFIRAEEQGEEVYFTLYDARDIQTETVWSMASRQNRTVVALNFPITAPPRPIAGSLVPGFVPWKHLRRNVTPPELFNRLKNIPQFDPKELAWDFEREKQALEFMSEDETEEWVRYHLPREEQWFRIAQTLLQEDRPDLMVP</sequence>
<keyword evidence="2" id="KW-1185">Reference proteome</keyword>
<accession>A0ACD5GSJ6</accession>
<reference evidence="1 2" key="1">
    <citation type="journal article" date="2016" name="Genome Announc.">
        <title>Draft Genome Sequence of the Thermotolerant Cyanobacterium Desertifilum sp. IPPAS B-1220.</title>
        <authorList>
            <person name="Mironov K.S."/>
            <person name="Sinetova M.A."/>
            <person name="Bolatkhan K."/>
            <person name="Zayadan B.K."/>
            <person name="Ustinova V.V."/>
            <person name="Kupriyanova E.V."/>
            <person name="Skrypnik A.N."/>
            <person name="Gogoleva N.E."/>
            <person name="Gogolev Y.V."/>
            <person name="Los D.A."/>
        </authorList>
    </citation>
    <scope>NUCLEOTIDE SEQUENCE [LARGE SCALE GENOMIC DNA]</scope>
    <source>
        <strain evidence="1 2">IPPAS B-1220</strain>
    </source>
</reference>
<evidence type="ECO:0000313" key="2">
    <source>
        <dbReference type="Proteomes" id="UP000095472"/>
    </source>
</evidence>
<protein>
    <submittedName>
        <fullName evidence="1">Alkaline phosphatase family protein</fullName>
    </submittedName>
</protein>
<organism evidence="1 2">
    <name type="scientific">Desertifilum tharense IPPAS B-1220</name>
    <dbReference type="NCBI Taxonomy" id="1781255"/>
    <lineage>
        <taxon>Bacteria</taxon>
        <taxon>Bacillati</taxon>
        <taxon>Cyanobacteriota</taxon>
        <taxon>Cyanophyceae</taxon>
        <taxon>Desertifilales</taxon>
        <taxon>Desertifilaceae</taxon>
        <taxon>Desertifilum</taxon>
    </lineage>
</organism>
<name>A0ACD5GSJ6_9CYAN</name>
<proteinExistence type="predicted"/>
<evidence type="ECO:0000313" key="1">
    <source>
        <dbReference type="EMBL" id="XPM63465.1"/>
    </source>
</evidence>